<proteinExistence type="predicted"/>
<sequence>MDNNEKEFYTGAMWAASTMWRMHTDSVVVKDLLNEMPDAHEIATYCAEYDIQPLRLNVMDSLPLGCDAPYASISYGPVDSRGELICDHSEVPDGNQDDYDSYCVYAVGSDDSREVLVVSMYSEEEAKGQAEILAEQLQVIMAKKSEKEPAE</sequence>
<dbReference type="Proteomes" id="UP000673434">
    <property type="component" value="Unassembled WGS sequence"/>
</dbReference>
<name>A0AAP2FLN7_KLEOX</name>
<dbReference type="AlphaFoldDB" id="A0AAP2FLN7"/>
<keyword evidence="2" id="KW-1185">Reference proteome</keyword>
<dbReference type="EMBL" id="JAGKON010000013">
    <property type="protein sequence ID" value="MBQ0600912.1"/>
    <property type="molecule type" value="Genomic_DNA"/>
</dbReference>
<dbReference type="RefSeq" id="WP_210846314.1">
    <property type="nucleotide sequence ID" value="NZ_JAGKON010000013.1"/>
</dbReference>
<organism evidence="1 2">
    <name type="scientific">Klebsiella oxytoca</name>
    <dbReference type="NCBI Taxonomy" id="571"/>
    <lineage>
        <taxon>Bacteria</taxon>
        <taxon>Pseudomonadati</taxon>
        <taxon>Pseudomonadota</taxon>
        <taxon>Gammaproteobacteria</taxon>
        <taxon>Enterobacterales</taxon>
        <taxon>Enterobacteriaceae</taxon>
        <taxon>Klebsiella/Raoultella group</taxon>
        <taxon>Klebsiella</taxon>
    </lineage>
</organism>
<protein>
    <submittedName>
        <fullName evidence="1">Uncharacterized protein</fullName>
    </submittedName>
</protein>
<gene>
    <name evidence="1" type="ORF">J7S78_14025</name>
</gene>
<accession>A0AAP2FLN7</accession>
<evidence type="ECO:0000313" key="1">
    <source>
        <dbReference type="EMBL" id="MBQ0600912.1"/>
    </source>
</evidence>
<comment type="caution">
    <text evidence="1">The sequence shown here is derived from an EMBL/GenBank/DDBJ whole genome shotgun (WGS) entry which is preliminary data.</text>
</comment>
<evidence type="ECO:0000313" key="2">
    <source>
        <dbReference type="Proteomes" id="UP000673434"/>
    </source>
</evidence>
<reference evidence="1 2" key="1">
    <citation type="submission" date="2021-03" db="EMBL/GenBank/DDBJ databases">
        <authorList>
            <person name="Stanton E."/>
        </authorList>
    </citation>
    <scope>NUCLEOTIDE SEQUENCE [LARGE SCALE GENOMIC DNA]</scope>
    <source>
        <strain evidence="1 2">2020EL-00037</strain>
    </source>
</reference>